<evidence type="ECO:0000259" key="7">
    <source>
        <dbReference type="PROSITE" id="PS50089"/>
    </source>
</evidence>
<feature type="compositionally biased region" description="Polar residues" evidence="5">
    <location>
        <begin position="214"/>
        <end position="223"/>
    </location>
</feature>
<dbReference type="PANTHER" id="PTHR14155:SF627">
    <property type="entry name" value="OS06G0192800 PROTEIN"/>
    <property type="match status" value="1"/>
</dbReference>
<feature type="region of interest" description="Disordered" evidence="5">
    <location>
        <begin position="264"/>
        <end position="308"/>
    </location>
</feature>
<proteinExistence type="predicted"/>
<evidence type="ECO:0000313" key="8">
    <source>
        <dbReference type="EMBL" id="KIM40133.1"/>
    </source>
</evidence>
<feature type="region of interest" description="Disordered" evidence="5">
    <location>
        <begin position="346"/>
        <end position="455"/>
    </location>
</feature>
<evidence type="ECO:0000256" key="3">
    <source>
        <dbReference type="ARBA" id="ARBA00022833"/>
    </source>
</evidence>
<feature type="compositionally biased region" description="Basic and acidic residues" evidence="5">
    <location>
        <begin position="299"/>
        <end position="308"/>
    </location>
</feature>
<name>A0A0C2XRD3_HEBCY</name>
<dbReference type="Pfam" id="PF13639">
    <property type="entry name" value="zf-RING_2"/>
    <property type="match status" value="1"/>
</dbReference>
<evidence type="ECO:0000256" key="1">
    <source>
        <dbReference type="ARBA" id="ARBA00022723"/>
    </source>
</evidence>
<feature type="transmembrane region" description="Helical" evidence="6">
    <location>
        <begin position="709"/>
        <end position="732"/>
    </location>
</feature>
<keyword evidence="6" id="KW-0812">Transmembrane</keyword>
<dbReference type="AlphaFoldDB" id="A0A0C2XRD3"/>
<dbReference type="InterPro" id="IPR053238">
    <property type="entry name" value="RING-H2_zinc_finger"/>
</dbReference>
<keyword evidence="3" id="KW-0862">Zinc</keyword>
<keyword evidence="1" id="KW-0479">Metal-binding</keyword>
<dbReference type="Gene3D" id="3.30.40.10">
    <property type="entry name" value="Zinc/RING finger domain, C3HC4 (zinc finger)"/>
    <property type="match status" value="1"/>
</dbReference>
<evidence type="ECO:0000313" key="9">
    <source>
        <dbReference type="Proteomes" id="UP000053424"/>
    </source>
</evidence>
<feature type="region of interest" description="Disordered" evidence="5">
    <location>
        <begin position="566"/>
        <end position="681"/>
    </location>
</feature>
<dbReference type="OrthoDB" id="8062037at2759"/>
<feature type="compositionally biased region" description="Pro residues" evidence="5">
    <location>
        <begin position="807"/>
        <end position="828"/>
    </location>
</feature>
<dbReference type="PROSITE" id="PS50089">
    <property type="entry name" value="ZF_RING_2"/>
    <property type="match status" value="1"/>
</dbReference>
<feature type="compositionally biased region" description="Polar residues" evidence="5">
    <location>
        <begin position="604"/>
        <end position="627"/>
    </location>
</feature>
<organism evidence="8 9">
    <name type="scientific">Hebeloma cylindrosporum</name>
    <dbReference type="NCBI Taxonomy" id="76867"/>
    <lineage>
        <taxon>Eukaryota</taxon>
        <taxon>Fungi</taxon>
        <taxon>Dikarya</taxon>
        <taxon>Basidiomycota</taxon>
        <taxon>Agaricomycotina</taxon>
        <taxon>Agaricomycetes</taxon>
        <taxon>Agaricomycetidae</taxon>
        <taxon>Agaricales</taxon>
        <taxon>Agaricineae</taxon>
        <taxon>Hymenogastraceae</taxon>
        <taxon>Hebeloma</taxon>
    </lineage>
</organism>
<feature type="region of interest" description="Disordered" evidence="5">
    <location>
        <begin position="165"/>
        <end position="236"/>
    </location>
</feature>
<feature type="region of interest" description="Disordered" evidence="5">
    <location>
        <begin position="1"/>
        <end position="30"/>
    </location>
</feature>
<reference evidence="9" key="2">
    <citation type="submission" date="2015-01" db="EMBL/GenBank/DDBJ databases">
        <title>Evolutionary Origins and Diversification of the Mycorrhizal Mutualists.</title>
        <authorList>
            <consortium name="DOE Joint Genome Institute"/>
            <consortium name="Mycorrhizal Genomics Consortium"/>
            <person name="Kohler A."/>
            <person name="Kuo A."/>
            <person name="Nagy L.G."/>
            <person name="Floudas D."/>
            <person name="Copeland A."/>
            <person name="Barry K.W."/>
            <person name="Cichocki N."/>
            <person name="Veneault-Fourrey C."/>
            <person name="LaButti K."/>
            <person name="Lindquist E.A."/>
            <person name="Lipzen A."/>
            <person name="Lundell T."/>
            <person name="Morin E."/>
            <person name="Murat C."/>
            <person name="Riley R."/>
            <person name="Ohm R."/>
            <person name="Sun H."/>
            <person name="Tunlid A."/>
            <person name="Henrissat B."/>
            <person name="Grigoriev I.V."/>
            <person name="Hibbett D.S."/>
            <person name="Martin F."/>
        </authorList>
    </citation>
    <scope>NUCLEOTIDE SEQUENCE [LARGE SCALE GENOMIC DNA]</scope>
    <source>
        <strain evidence="9">h7</strain>
    </source>
</reference>
<feature type="compositionally biased region" description="Basic and acidic residues" evidence="5">
    <location>
        <begin position="371"/>
        <end position="403"/>
    </location>
</feature>
<sequence>MARKEKHKPPQPPPEVIEVSGTEPGVLDPTQRNRILRSPESKLLFASFDPYIAIPQEIVDLANLSLQDDRCRPKRIVVEMVPGRGTFWRWIPSARKQENVDNEGEFPRIVLICGQHCWISQEQWDIYKLDPIYDCFVRFSPLLTEISLRDPTTRNWKRTVLTSNGSEVFTDDGNDSDRMVVDDDNAPPQTPTRKRQRSRRKTSPRTAHDFNFNDHPTASTSRAHNLEEGTSSKRNAHISFQGLRPSEEEENAYFEEDSFNRDTKFYTPVQKKRARTLPPRSLNPELTAKKNARKAAKQTKLEQEKAARRLERDRNFLREVLSEVPQAQATSNAYHFSDIPDIPEEEMEDAFSGPPPTSQGNVKEETEEESEVQRLAESRKKMAELNADRDRQRQREKTVRAETEAPSARRAKTETRHREEQERLKHEEAARKEDELRRQEEKKARQQEQARRRREEVLRQRQDELHQRHEQWFSGPWNLSRALERYRICGAFFDKTQFSPDDQPLALIDIPWPTLCHPANNTASEVDWDTVKDFFTAAKGCTRPNEYKILRDKFMANSDPHILESSIRRIRSTGDIPRRPEPALIQSNTRPSESGLDYRDHHISTPTPMQGSSCNPSSSRTDGTPSSAPAVPISDSSSSWPTNGLSITSGTPTFPQGRAAQGVQTTNHTDAPPNQPPASARSTSLIGRLMTYFGLGRRASHARKALVSLIWGICWDVTQIVVIITMLILTGVHFRSTKDPNLSEWKACDRPLGIWACIWIIRVVLAAILGYWDYRRNRLLNLTRSDPETSSNREQTPAPHNAQGHGGPPPLDNGTSPPGPAQEPPAPPQSVLYSRLTLLSSLLTLSWFLTAHILEYTSINTCRHTSPHLWWLVFAILCTMYIMVLEVVLLGFVVLVVAPILFIFWNVFLICIGRHPLQNPNMIKPEIGKLPKAVVERIPLVMYIPPPPEKEKDVITQPPHVYPPKVTASNNLPERRFKLLRNFTSFRSKKIQGDGTNVNEKLAETLGNTEIPSSWEDSWEQSEYPFVALEGNRAACAICLMDFEEPKRRNPVTDINSLEPSQEQEGTTDLDAQIGPGSAAPLSQGSNITEEHRQDQLKLEDAGDGAQPLRLLECGHVFHKTCLDPWLTDVSGRCPVCQRPVEAPKQRKKSRRTS</sequence>
<dbReference type="InterPro" id="IPR001841">
    <property type="entry name" value="Znf_RING"/>
</dbReference>
<dbReference type="EMBL" id="KN831783">
    <property type="protein sequence ID" value="KIM40133.1"/>
    <property type="molecule type" value="Genomic_DNA"/>
</dbReference>
<feature type="compositionally biased region" description="Polar residues" evidence="5">
    <location>
        <begin position="1053"/>
        <end position="1067"/>
    </location>
</feature>
<evidence type="ECO:0000256" key="4">
    <source>
        <dbReference type="PROSITE-ProRule" id="PRU00175"/>
    </source>
</evidence>
<dbReference type="Proteomes" id="UP000053424">
    <property type="component" value="Unassembled WGS sequence"/>
</dbReference>
<gene>
    <name evidence="8" type="ORF">M413DRAFT_28656</name>
</gene>
<evidence type="ECO:0000256" key="2">
    <source>
        <dbReference type="ARBA" id="ARBA00022771"/>
    </source>
</evidence>
<keyword evidence="6" id="KW-1133">Transmembrane helix</keyword>
<evidence type="ECO:0000256" key="5">
    <source>
        <dbReference type="SAM" id="MobiDB-lite"/>
    </source>
</evidence>
<feature type="transmembrane region" description="Helical" evidence="6">
    <location>
        <begin position="836"/>
        <end position="856"/>
    </location>
</feature>
<evidence type="ECO:0000256" key="6">
    <source>
        <dbReference type="SAM" id="Phobius"/>
    </source>
</evidence>
<keyword evidence="9" id="KW-1185">Reference proteome</keyword>
<protein>
    <recommendedName>
        <fullName evidence="7">RING-type domain-containing protein</fullName>
    </recommendedName>
</protein>
<dbReference type="InterPro" id="IPR013083">
    <property type="entry name" value="Znf_RING/FYVE/PHD"/>
</dbReference>
<feature type="transmembrane region" description="Helical" evidence="6">
    <location>
        <begin position="752"/>
        <end position="772"/>
    </location>
</feature>
<feature type="compositionally biased region" description="Basic residues" evidence="5">
    <location>
        <begin position="192"/>
        <end position="203"/>
    </location>
</feature>
<feature type="compositionally biased region" description="Polar residues" evidence="5">
    <location>
        <begin position="785"/>
        <end position="795"/>
    </location>
</feature>
<feature type="transmembrane region" description="Helical" evidence="6">
    <location>
        <begin position="868"/>
        <end position="884"/>
    </location>
</feature>
<reference evidence="8 9" key="1">
    <citation type="submission" date="2014-04" db="EMBL/GenBank/DDBJ databases">
        <authorList>
            <consortium name="DOE Joint Genome Institute"/>
            <person name="Kuo A."/>
            <person name="Gay G."/>
            <person name="Dore J."/>
            <person name="Kohler A."/>
            <person name="Nagy L.G."/>
            <person name="Floudas D."/>
            <person name="Copeland A."/>
            <person name="Barry K.W."/>
            <person name="Cichocki N."/>
            <person name="Veneault-Fourrey C."/>
            <person name="LaButti K."/>
            <person name="Lindquist E.A."/>
            <person name="Lipzen A."/>
            <person name="Lundell T."/>
            <person name="Morin E."/>
            <person name="Murat C."/>
            <person name="Sun H."/>
            <person name="Tunlid A."/>
            <person name="Henrissat B."/>
            <person name="Grigoriev I.V."/>
            <person name="Hibbett D.S."/>
            <person name="Martin F."/>
            <person name="Nordberg H.P."/>
            <person name="Cantor M.N."/>
            <person name="Hua S.X."/>
        </authorList>
    </citation>
    <scope>NUCLEOTIDE SEQUENCE [LARGE SCALE GENOMIC DNA]</scope>
    <source>
        <strain evidence="9">h7</strain>
    </source>
</reference>
<dbReference type="STRING" id="686832.A0A0C2XRD3"/>
<dbReference type="HOGENOM" id="CLU_280899_0_0_1"/>
<feature type="domain" description="RING-type" evidence="7">
    <location>
        <begin position="1036"/>
        <end position="1138"/>
    </location>
</feature>
<keyword evidence="6" id="KW-0472">Membrane</keyword>
<dbReference type="GO" id="GO:0008270">
    <property type="term" value="F:zinc ion binding"/>
    <property type="evidence" value="ECO:0007669"/>
    <property type="project" value="UniProtKB-KW"/>
</dbReference>
<accession>A0A0C2XRD3</accession>
<dbReference type="PANTHER" id="PTHR14155">
    <property type="entry name" value="RING FINGER DOMAIN-CONTAINING"/>
    <property type="match status" value="1"/>
</dbReference>
<dbReference type="SUPFAM" id="SSF57850">
    <property type="entry name" value="RING/U-box"/>
    <property type="match status" value="1"/>
</dbReference>
<feature type="compositionally biased region" description="Basic and acidic residues" evidence="5">
    <location>
        <begin position="411"/>
        <end position="455"/>
    </location>
</feature>
<feature type="region of interest" description="Disordered" evidence="5">
    <location>
        <begin position="1050"/>
        <end position="1095"/>
    </location>
</feature>
<feature type="transmembrane region" description="Helical" evidence="6">
    <location>
        <begin position="890"/>
        <end position="912"/>
    </location>
</feature>
<feature type="compositionally biased region" description="Polar residues" evidence="5">
    <location>
        <begin position="634"/>
        <end position="654"/>
    </location>
</feature>
<keyword evidence="2 4" id="KW-0863">Zinc-finger</keyword>
<feature type="region of interest" description="Disordered" evidence="5">
    <location>
        <begin position="785"/>
        <end position="828"/>
    </location>
</feature>
<dbReference type="SMART" id="SM00184">
    <property type="entry name" value="RING"/>
    <property type="match status" value="1"/>
</dbReference>